<feature type="transmembrane region" description="Helical" evidence="1">
    <location>
        <begin position="78"/>
        <end position="98"/>
    </location>
</feature>
<organism evidence="3 4">
    <name type="scientific">Bursaphelenchus okinawaensis</name>
    <dbReference type="NCBI Taxonomy" id="465554"/>
    <lineage>
        <taxon>Eukaryota</taxon>
        <taxon>Metazoa</taxon>
        <taxon>Ecdysozoa</taxon>
        <taxon>Nematoda</taxon>
        <taxon>Chromadorea</taxon>
        <taxon>Rhabditida</taxon>
        <taxon>Tylenchina</taxon>
        <taxon>Tylenchomorpha</taxon>
        <taxon>Aphelenchoidea</taxon>
        <taxon>Aphelenchoididae</taxon>
        <taxon>Bursaphelenchus</taxon>
    </lineage>
</organism>
<evidence type="ECO:0000313" key="4">
    <source>
        <dbReference type="Proteomes" id="UP000614601"/>
    </source>
</evidence>
<comment type="caution">
    <text evidence="3">The sequence shown here is derived from an EMBL/GenBank/DDBJ whole genome shotgun (WGS) entry which is preliminary data.</text>
</comment>
<evidence type="ECO:0000313" key="3">
    <source>
        <dbReference type="EMBL" id="CAD5219030.1"/>
    </source>
</evidence>
<feature type="transmembrane region" description="Helical" evidence="1">
    <location>
        <begin position="241"/>
        <end position="258"/>
    </location>
</feature>
<dbReference type="OrthoDB" id="1461976at2759"/>
<feature type="transmembrane region" description="Helical" evidence="1">
    <location>
        <begin position="210"/>
        <end position="229"/>
    </location>
</feature>
<dbReference type="EMBL" id="CAJFCW020000004">
    <property type="protein sequence ID" value="CAG9112295.1"/>
    <property type="molecule type" value="Genomic_DNA"/>
</dbReference>
<gene>
    <name evidence="3" type="ORF">BOKJ2_LOCUS8240</name>
</gene>
<dbReference type="GO" id="GO:0006629">
    <property type="term" value="P:lipid metabolic process"/>
    <property type="evidence" value="ECO:0007669"/>
    <property type="project" value="InterPro"/>
</dbReference>
<accession>A0A811KUA0</accession>
<dbReference type="Proteomes" id="UP000614601">
    <property type="component" value="Unassembled WGS sequence"/>
</dbReference>
<dbReference type="Proteomes" id="UP000783686">
    <property type="component" value="Unassembled WGS sequence"/>
</dbReference>
<keyword evidence="1" id="KW-0812">Transmembrane</keyword>
<dbReference type="CDD" id="cd03507">
    <property type="entry name" value="Delta12-FADS-like"/>
    <property type="match status" value="1"/>
</dbReference>
<dbReference type="Pfam" id="PF00487">
    <property type="entry name" value="FA_desaturase"/>
    <property type="match status" value="1"/>
</dbReference>
<evidence type="ECO:0000256" key="1">
    <source>
        <dbReference type="SAM" id="Phobius"/>
    </source>
</evidence>
<dbReference type="AlphaFoldDB" id="A0A811KUA0"/>
<dbReference type="InterPro" id="IPR005804">
    <property type="entry name" value="FA_desaturase_dom"/>
</dbReference>
<feature type="domain" description="Fatty acid desaturase" evidence="2">
    <location>
        <begin position="77"/>
        <end position="337"/>
    </location>
</feature>
<keyword evidence="1" id="KW-0472">Membrane</keyword>
<proteinExistence type="predicted"/>
<dbReference type="GO" id="GO:0016491">
    <property type="term" value="F:oxidoreductase activity"/>
    <property type="evidence" value="ECO:0007669"/>
    <property type="project" value="InterPro"/>
</dbReference>
<evidence type="ECO:0000259" key="2">
    <source>
        <dbReference type="Pfam" id="PF00487"/>
    </source>
</evidence>
<protein>
    <recommendedName>
        <fullName evidence="2">Fatty acid desaturase domain-containing protein</fullName>
    </recommendedName>
</protein>
<keyword evidence="1" id="KW-1133">Transmembrane helix</keyword>
<reference evidence="3" key="1">
    <citation type="submission" date="2020-09" db="EMBL/GenBank/DDBJ databases">
        <authorList>
            <person name="Kikuchi T."/>
        </authorList>
    </citation>
    <scope>NUCLEOTIDE SEQUENCE</scope>
    <source>
        <strain evidence="3">SH1</strain>
    </source>
</reference>
<keyword evidence="4" id="KW-1185">Reference proteome</keyword>
<dbReference type="EMBL" id="CAJFDH010000004">
    <property type="protein sequence ID" value="CAD5219030.1"/>
    <property type="molecule type" value="Genomic_DNA"/>
</dbReference>
<feature type="transmembrane region" description="Helical" evidence="1">
    <location>
        <begin position="54"/>
        <end position="72"/>
    </location>
</feature>
<sequence>MVAAAPTQVVEEVAVPRTLAEPKSKRPNLPTLEELKNAIPPECFEKDWKKSMAFFVWDVAVLATLYSIVPYVEHYGGWTGLLVWYYIMGMFGFSLFVVGHDCGHGTFSEYTWLNDIVGHFAHAPILAPYWPWQKSHRQHHQYTSHIDKDMGHPWYTEEEYMEKHWVFKHFAKFPLSGLIRWTIIYLAVGIPDGSHYWPYSRLFKTTQDRIKCAVSTSACIACASFAFYLCDYSIYSFLKYYFVPVMFFGLWIVMVTYLQHQDEEIEVYEQDEWSFVRGQTQTVDRTYGLYIDTLMHHITDGHVAHHLFFTKIPHYHLMEATEGIKKVLQKYPGLYKHQSNFLTLLEFLRLNVRLDYLLGRGTGILRYRVSKFYQNKTK</sequence>
<dbReference type="InterPro" id="IPR012171">
    <property type="entry name" value="Fatty_acid_desaturase"/>
</dbReference>
<name>A0A811KUA0_9BILA</name>
<dbReference type="PANTHER" id="PTHR32100">
    <property type="entry name" value="OMEGA-6 FATTY ACID DESATURASE, CHLOROPLASTIC"/>
    <property type="match status" value="1"/>
</dbReference>